<dbReference type="STRING" id="1235591.CAK95_20835"/>
<dbReference type="InterPro" id="IPR023346">
    <property type="entry name" value="Lysozyme-like_dom_sf"/>
</dbReference>
<dbReference type="Pfam" id="PF01464">
    <property type="entry name" value="SLT"/>
    <property type="match status" value="1"/>
</dbReference>
<dbReference type="KEGG" id="psin:CAK95_20835"/>
<evidence type="ECO:0000313" key="3">
    <source>
        <dbReference type="Proteomes" id="UP000194137"/>
    </source>
</evidence>
<reference evidence="2 3" key="1">
    <citation type="submission" date="2017-05" db="EMBL/GenBank/DDBJ databases">
        <title>Full genome sequence of Pseudorhodoplanes sinuspersici.</title>
        <authorList>
            <person name="Dastgheib S.M.M."/>
            <person name="Shavandi M."/>
            <person name="Tirandaz H."/>
        </authorList>
    </citation>
    <scope>NUCLEOTIDE SEQUENCE [LARGE SCALE GENOMIC DNA]</scope>
    <source>
        <strain evidence="2 3">RIPI110</strain>
    </source>
</reference>
<accession>A0A1W6ZV36</accession>
<dbReference type="AlphaFoldDB" id="A0A1W6ZV36"/>
<evidence type="ECO:0000313" key="2">
    <source>
        <dbReference type="EMBL" id="ARQ01267.1"/>
    </source>
</evidence>
<proteinExistence type="inferred from homology"/>
<dbReference type="OrthoDB" id="8477976at2"/>
<dbReference type="EMBL" id="CP021112">
    <property type="protein sequence ID" value="ARQ01267.1"/>
    <property type="molecule type" value="Genomic_DNA"/>
</dbReference>
<dbReference type="RefSeq" id="WP_086089661.1">
    <property type="nucleotide sequence ID" value="NZ_CP021112.1"/>
</dbReference>
<name>A0A1W6ZV36_9HYPH</name>
<comment type="similarity">
    <text evidence="1">Belongs to the virb1 family.</text>
</comment>
<protein>
    <submittedName>
        <fullName evidence="2">Uncharacterized protein</fullName>
    </submittedName>
</protein>
<evidence type="ECO:0000256" key="1">
    <source>
        <dbReference type="ARBA" id="ARBA00009387"/>
    </source>
</evidence>
<dbReference type="InterPro" id="IPR008258">
    <property type="entry name" value="Transglycosylase_SLT_dom_1"/>
</dbReference>
<dbReference type="Proteomes" id="UP000194137">
    <property type="component" value="Chromosome"/>
</dbReference>
<dbReference type="SUPFAM" id="SSF53955">
    <property type="entry name" value="Lysozyme-like"/>
    <property type="match status" value="1"/>
</dbReference>
<gene>
    <name evidence="2" type="ORF">CAK95_20835</name>
</gene>
<sequence>MAVEATQPIGTRATHSATAAIRQASQVTGARFSYLLATAKVESNLNPNAAAKTSSAGGLFQFIDRTWLGTLKEAGPYLGYDRYADAITRTDDGRYIVNDPSMRREIMALRQDPTANALMAGVFTNSNAKQLTNNLGRAPTDGELYVAHFMGATGASRLIGMSESNPSGKAADAFPVAARANRSIFFDQSGRARSFAEVARNLTNRYDVAQARMRGIDAADATTAATPSTAFVPESPNVARAYQVAETASRIPALRNNPQAMAHYVTQAAAVQNPLPGESMFHNPYRSAQPRQAVSSTVANLWTNQNRTSQQEMARQMALELEGKTRPQAQRQANYSVQAPRYQTHPQYPVQQPQTVAQADTHGAPNNGALGLFQDSAPDVRSLFTHGVRG</sequence>
<keyword evidence="3" id="KW-1185">Reference proteome</keyword>
<organism evidence="2 3">
    <name type="scientific">Pseudorhodoplanes sinuspersici</name>
    <dbReference type="NCBI Taxonomy" id="1235591"/>
    <lineage>
        <taxon>Bacteria</taxon>
        <taxon>Pseudomonadati</taxon>
        <taxon>Pseudomonadota</taxon>
        <taxon>Alphaproteobacteria</taxon>
        <taxon>Hyphomicrobiales</taxon>
        <taxon>Pseudorhodoplanes</taxon>
    </lineage>
</organism>
<dbReference type="Gene3D" id="1.10.530.10">
    <property type="match status" value="1"/>
</dbReference>